<keyword evidence="2 4" id="KW-0689">Ribosomal protein</keyword>
<dbReference type="InterPro" id="IPR036919">
    <property type="entry name" value="Ribo_uL30_ferredoxin-like_sf"/>
</dbReference>
<dbReference type="AlphaFoldDB" id="L0AAF3"/>
<name>L0AAF3_CALLD</name>
<dbReference type="Pfam" id="PF00327">
    <property type="entry name" value="Ribosomal_L30"/>
    <property type="match status" value="1"/>
</dbReference>
<dbReference type="CDD" id="cd01657">
    <property type="entry name" value="Ribosomal_L7_archeal_euk"/>
    <property type="match status" value="1"/>
</dbReference>
<dbReference type="InParanoid" id="L0AAF3"/>
<dbReference type="GO" id="GO:0006412">
    <property type="term" value="P:translation"/>
    <property type="evidence" value="ECO:0007669"/>
    <property type="project" value="UniProtKB-UniRule"/>
</dbReference>
<dbReference type="GO" id="GO:0000463">
    <property type="term" value="P:maturation of LSU-rRNA from tricistronic rRNA transcript (SSU-rRNA, 5.8S rRNA, LSU-rRNA)"/>
    <property type="evidence" value="ECO:0007669"/>
    <property type="project" value="TreeGrafter"/>
</dbReference>
<keyword evidence="7" id="KW-1185">Reference proteome</keyword>
<evidence type="ECO:0000256" key="3">
    <source>
        <dbReference type="ARBA" id="ARBA00023274"/>
    </source>
</evidence>
<dbReference type="NCBIfam" id="NF004711">
    <property type="entry name" value="PRK06049.1"/>
    <property type="match status" value="1"/>
</dbReference>
<keyword evidence="3 4" id="KW-0687">Ribonucleoprotein</keyword>
<dbReference type="EMBL" id="CP003378">
    <property type="protein sequence ID" value="AFZ70893.1"/>
    <property type="molecule type" value="Genomic_DNA"/>
</dbReference>
<comment type="subunit">
    <text evidence="4">Part of the 50S ribosomal subunit.</text>
</comment>
<dbReference type="PANTHER" id="PTHR11524:SF16">
    <property type="entry name" value="LARGE RIBOSOMAL SUBUNIT PROTEIN UL30"/>
    <property type="match status" value="1"/>
</dbReference>
<dbReference type="KEGG" id="clg:Calag_1172"/>
<dbReference type="GO" id="GO:0003723">
    <property type="term" value="F:RNA binding"/>
    <property type="evidence" value="ECO:0007669"/>
    <property type="project" value="TreeGrafter"/>
</dbReference>
<feature type="domain" description="Large ribosomal subunit protein uL30-like ferredoxin-like fold" evidence="5">
    <location>
        <begin position="6"/>
        <end position="50"/>
    </location>
</feature>
<dbReference type="InterPro" id="IPR039699">
    <property type="entry name" value="Ribosomal_uL30"/>
</dbReference>
<dbReference type="InterPro" id="IPR035808">
    <property type="entry name" value="Ribosomal_uL30_euk_arc"/>
</dbReference>
<protein>
    <recommendedName>
        <fullName evidence="4">Large ribosomal subunit protein uL30</fullName>
    </recommendedName>
</protein>
<dbReference type="GO" id="GO:0003735">
    <property type="term" value="F:structural constituent of ribosome"/>
    <property type="evidence" value="ECO:0007669"/>
    <property type="project" value="UniProtKB-UniRule"/>
</dbReference>
<dbReference type="SUPFAM" id="SSF55129">
    <property type="entry name" value="Ribosomal protein L30p/L7e"/>
    <property type="match status" value="1"/>
</dbReference>
<dbReference type="FunCoup" id="L0AAF3">
    <property type="interactions" value="167"/>
</dbReference>
<dbReference type="RefSeq" id="WP_015232790.1">
    <property type="nucleotide sequence ID" value="NC_019791.1"/>
</dbReference>
<evidence type="ECO:0000259" key="5">
    <source>
        <dbReference type="Pfam" id="PF00327"/>
    </source>
</evidence>
<dbReference type="PANTHER" id="PTHR11524">
    <property type="entry name" value="60S RIBOSOMAL PROTEIN L7"/>
    <property type="match status" value="1"/>
</dbReference>
<evidence type="ECO:0000256" key="2">
    <source>
        <dbReference type="ARBA" id="ARBA00022980"/>
    </source>
</evidence>
<dbReference type="NCBIfam" id="TIGR01309">
    <property type="entry name" value="uL30_arch"/>
    <property type="match status" value="1"/>
</dbReference>
<evidence type="ECO:0000256" key="1">
    <source>
        <dbReference type="ARBA" id="ARBA00007594"/>
    </source>
</evidence>
<dbReference type="HAMAP" id="MF_01371_A">
    <property type="entry name" value="Ribosomal_uL30_A"/>
    <property type="match status" value="1"/>
</dbReference>
<dbReference type="InterPro" id="IPR016082">
    <property type="entry name" value="Ribosomal_uL30_ferredoxin-like"/>
</dbReference>
<proteinExistence type="inferred from homology"/>
<comment type="similarity">
    <text evidence="1 4">Belongs to the universal ribosomal protein uL30 family.</text>
</comment>
<evidence type="ECO:0000256" key="4">
    <source>
        <dbReference type="HAMAP-Rule" id="MF_01371"/>
    </source>
</evidence>
<dbReference type="HOGENOM" id="CLU_055156_6_0_2"/>
<accession>L0AAF3</accession>
<gene>
    <name evidence="4" type="primary">rpl30</name>
    <name evidence="6" type="ordered locus">Calag_1172</name>
</gene>
<dbReference type="GeneID" id="14212432"/>
<evidence type="ECO:0000313" key="7">
    <source>
        <dbReference type="Proteomes" id="UP000010469"/>
    </source>
</evidence>
<organism evidence="6 7">
    <name type="scientific">Caldisphaera lagunensis (strain DSM 15908 / JCM 11604 / ANMR 0165 / IC-154)</name>
    <dbReference type="NCBI Taxonomy" id="1056495"/>
    <lineage>
        <taxon>Archaea</taxon>
        <taxon>Thermoproteota</taxon>
        <taxon>Thermoprotei</taxon>
        <taxon>Acidilobales</taxon>
        <taxon>Caldisphaeraceae</taxon>
        <taxon>Caldisphaera</taxon>
    </lineage>
</organism>
<dbReference type="GO" id="GO:0022625">
    <property type="term" value="C:cytosolic large ribosomal subunit"/>
    <property type="evidence" value="ECO:0007669"/>
    <property type="project" value="UniProtKB-UniRule"/>
</dbReference>
<dbReference type="Gene3D" id="3.30.1390.20">
    <property type="entry name" value="Ribosomal protein L30, ferredoxin-like fold domain"/>
    <property type="match status" value="1"/>
</dbReference>
<dbReference type="STRING" id="1056495.Calag_1172"/>
<dbReference type="eggNOG" id="arCOG04086">
    <property type="taxonomic scope" value="Archaea"/>
</dbReference>
<dbReference type="Gene3D" id="1.10.15.30">
    <property type="match status" value="1"/>
</dbReference>
<sequence>MIILVYAIIRIRGSSGLDPKVEKVLDLLRLRRNFVAVLYAENLNGLKNMLIEGQSAITWGEVNKETLAELIKRRGRIVGDKPITDQVVKEKLGLNGIEELADKIIKEEIHYNKLEEKGIKPFFRLHPPSGGFDLSIKRLYPKGELGYRGKAINDLILKMA</sequence>
<evidence type="ECO:0000313" key="6">
    <source>
        <dbReference type="EMBL" id="AFZ70893.1"/>
    </source>
</evidence>
<dbReference type="Proteomes" id="UP000010469">
    <property type="component" value="Chromosome"/>
</dbReference>
<reference evidence="7" key="1">
    <citation type="submission" date="2012-03" db="EMBL/GenBank/DDBJ databases">
        <title>Complete genome of Caldisphaera lagunensis DSM 15908.</title>
        <authorList>
            <person name="Lucas S."/>
            <person name="Copeland A."/>
            <person name="Lapidus A."/>
            <person name="Glavina del Rio T."/>
            <person name="Dalin E."/>
            <person name="Tice H."/>
            <person name="Bruce D."/>
            <person name="Goodwin L."/>
            <person name="Pitluck S."/>
            <person name="Peters L."/>
            <person name="Mikhailova N."/>
            <person name="Teshima H."/>
            <person name="Kyrpides N."/>
            <person name="Mavromatis K."/>
            <person name="Ivanova N."/>
            <person name="Brettin T."/>
            <person name="Detter J.C."/>
            <person name="Han C."/>
            <person name="Larimer F."/>
            <person name="Land M."/>
            <person name="Hauser L."/>
            <person name="Markowitz V."/>
            <person name="Cheng J.-F."/>
            <person name="Hugenholtz P."/>
            <person name="Woyke T."/>
            <person name="Wu D."/>
            <person name="Spring S."/>
            <person name="Schroeder M."/>
            <person name="Brambilla E."/>
            <person name="Klenk H.-P."/>
            <person name="Eisen J.A."/>
        </authorList>
    </citation>
    <scope>NUCLEOTIDE SEQUENCE [LARGE SCALE GENOMIC DNA]</scope>
    <source>
        <strain evidence="7">DSM 15908 / JCM 11604 / IC-154</strain>
    </source>
</reference>
<dbReference type="InterPro" id="IPR005997">
    <property type="entry name" value="Ribosomal_uL30_arc"/>
</dbReference>